<evidence type="ECO:0000313" key="3">
    <source>
        <dbReference type="Proteomes" id="UP000055136"/>
    </source>
</evidence>
<name>A0A0S2TIJ0_9GAMM</name>
<keyword evidence="1" id="KW-1133">Transmembrane helix</keyword>
<dbReference type="KEGG" id="tee:Tel_17095"/>
<evidence type="ECO:0000256" key="1">
    <source>
        <dbReference type="SAM" id="Phobius"/>
    </source>
</evidence>
<dbReference type="Proteomes" id="UP000055136">
    <property type="component" value="Plasmid unnamed"/>
</dbReference>
<keyword evidence="1" id="KW-0812">Transmembrane</keyword>
<sequence length="247" mass="28537">MSKTNISVATIGHMPSEFDKRKIGLWRSEIFSIAGDIENYSLTEDSDGYGWEFSDERLEQLLPEQFNGDFLIAIVNVPIELNWYSRRLSKNRVVFTFHEIKEILDHFNIPLENAVFRLLYAYTFLYKRSGDQIPLNDVPTNFAHDETRGCLFDMNGIKTDIVYSLHEPIICSDCIERLRKEKVANETIDKAQKEIIRIKKPLFYRIVSFVKKHPIWSLFISAVSAVFLGAIGSYIATVIYELTNPAL</sequence>
<feature type="transmembrane region" description="Helical" evidence="1">
    <location>
        <begin position="215"/>
        <end position="240"/>
    </location>
</feature>
<organism evidence="2 3">
    <name type="scientific">Candidatus Tenderia electrophaga</name>
    <dbReference type="NCBI Taxonomy" id="1748243"/>
    <lineage>
        <taxon>Bacteria</taxon>
        <taxon>Pseudomonadati</taxon>
        <taxon>Pseudomonadota</taxon>
        <taxon>Gammaproteobacteria</taxon>
        <taxon>Candidatus Tenderiales</taxon>
        <taxon>Candidatus Tenderiaceae</taxon>
        <taxon>Candidatus Tenderia</taxon>
    </lineage>
</organism>
<reference evidence="2" key="1">
    <citation type="submission" date="2015-10" db="EMBL/GenBank/DDBJ databases">
        <title>Description of Candidatus Tenderia electrophaga gen. nov, sp. nov., an Uncultivated Electroautotroph from a Biocathode Enrichment.</title>
        <authorList>
            <person name="Eddie B.J."/>
            <person name="Malanoski A.P."/>
            <person name="Wang Z."/>
            <person name="Hall R.J."/>
            <person name="Oh S.D."/>
            <person name="Heiner C."/>
            <person name="Lin B."/>
            <person name="Strycharz-Glaven S.M."/>
        </authorList>
    </citation>
    <scope>NUCLEOTIDE SEQUENCE [LARGE SCALE GENOMIC DNA]</scope>
    <source>
        <strain evidence="2">NRL1</strain>
        <plasmid evidence="2">unnamed</plasmid>
    </source>
</reference>
<accession>A0A0S2TIJ0</accession>
<proteinExistence type="predicted"/>
<keyword evidence="3" id="KW-1185">Reference proteome</keyword>
<dbReference type="AlphaFoldDB" id="A0A0S2TIJ0"/>
<dbReference type="EMBL" id="CP013100">
    <property type="protein sequence ID" value="ALP54971.1"/>
    <property type="molecule type" value="Genomic_DNA"/>
</dbReference>
<keyword evidence="1" id="KW-0472">Membrane</keyword>
<evidence type="ECO:0000313" key="2">
    <source>
        <dbReference type="EMBL" id="ALP54971.1"/>
    </source>
</evidence>
<geneLocation type="plasmid" evidence="2 3">
    <name>unnamed</name>
</geneLocation>
<gene>
    <name evidence="2" type="ORF">Tel_17095</name>
</gene>
<protein>
    <submittedName>
        <fullName evidence="2">Uncharacterized protein</fullName>
    </submittedName>
</protein>
<keyword evidence="2" id="KW-0614">Plasmid</keyword>